<name>A0A7X8TLS9_9MICC</name>
<dbReference type="EMBL" id="JABAHY010000020">
    <property type="protein sequence ID" value="NLS11043.1"/>
    <property type="molecule type" value="Genomic_DNA"/>
</dbReference>
<comment type="caution">
    <text evidence="1">The sequence shown here is derived from an EMBL/GenBank/DDBJ whole genome shotgun (WGS) entry which is preliminary data.</text>
</comment>
<gene>
    <name evidence="1" type="ORF">HGQ17_13770</name>
</gene>
<protein>
    <submittedName>
        <fullName evidence="1">ABC transporter ATP-binding protein</fullName>
    </submittedName>
</protein>
<proteinExistence type="predicted"/>
<evidence type="ECO:0000313" key="2">
    <source>
        <dbReference type="Proteomes" id="UP000523139"/>
    </source>
</evidence>
<keyword evidence="2" id="KW-1185">Reference proteome</keyword>
<dbReference type="AlphaFoldDB" id="A0A7X8TLS9"/>
<dbReference type="GO" id="GO:0005524">
    <property type="term" value="F:ATP binding"/>
    <property type="evidence" value="ECO:0007669"/>
    <property type="project" value="UniProtKB-KW"/>
</dbReference>
<keyword evidence="1" id="KW-0547">Nucleotide-binding</keyword>
<dbReference type="SUPFAM" id="SSF52540">
    <property type="entry name" value="P-loop containing nucleoside triphosphate hydrolases"/>
    <property type="match status" value="1"/>
</dbReference>
<accession>A0A7X8TLS9</accession>
<dbReference type="RefSeq" id="WP_168888524.1">
    <property type="nucleotide sequence ID" value="NZ_JABAHY010000020.1"/>
</dbReference>
<dbReference type="Gene3D" id="3.40.50.300">
    <property type="entry name" value="P-loop containing nucleotide triphosphate hydrolases"/>
    <property type="match status" value="1"/>
</dbReference>
<sequence length="194" mass="20770">MLELEDVSFQGHHLPLLQDRNLILPQGATDQTVAATSEARTALALICSGRLSPDGGRVLFQGEDDPRRLRRSTALVDSPGITSPEHHMSVRDLVAESLGLIPGGPGKRIPPAAAWISEQDADDIADSPAVALPAALRLWLMTELAFADPQVELVVLDSPDRHDISAEGLSETLELIAEPSGRTVLAILAQEVLR</sequence>
<reference evidence="1 2" key="1">
    <citation type="submission" date="2020-04" db="EMBL/GenBank/DDBJ databases">
        <title>Nesterenkonia sp. nov., isolated from marine sediment.</title>
        <authorList>
            <person name="Zhang G."/>
        </authorList>
    </citation>
    <scope>NUCLEOTIDE SEQUENCE [LARGE SCALE GENOMIC DNA]</scope>
    <source>
        <strain evidence="1 2">MY13</strain>
    </source>
</reference>
<evidence type="ECO:0000313" key="1">
    <source>
        <dbReference type="EMBL" id="NLS11043.1"/>
    </source>
</evidence>
<keyword evidence="1" id="KW-0067">ATP-binding</keyword>
<organism evidence="1 2">
    <name type="scientific">Nesterenkonia sedimenti</name>
    <dbReference type="NCBI Taxonomy" id="1463632"/>
    <lineage>
        <taxon>Bacteria</taxon>
        <taxon>Bacillati</taxon>
        <taxon>Actinomycetota</taxon>
        <taxon>Actinomycetes</taxon>
        <taxon>Micrococcales</taxon>
        <taxon>Micrococcaceae</taxon>
        <taxon>Nesterenkonia</taxon>
    </lineage>
</organism>
<dbReference type="Proteomes" id="UP000523139">
    <property type="component" value="Unassembled WGS sequence"/>
</dbReference>
<dbReference type="InterPro" id="IPR027417">
    <property type="entry name" value="P-loop_NTPase"/>
</dbReference>